<evidence type="ECO:0000259" key="1">
    <source>
        <dbReference type="Pfam" id="PF03372"/>
    </source>
</evidence>
<feature type="domain" description="Endonuclease/exonuclease/phosphatase" evidence="1">
    <location>
        <begin position="11"/>
        <end position="209"/>
    </location>
</feature>
<evidence type="ECO:0000313" key="3">
    <source>
        <dbReference type="Proteomes" id="UP000603352"/>
    </source>
</evidence>
<dbReference type="Gene3D" id="3.60.10.10">
    <property type="entry name" value="Endonuclease/exonuclease/phosphatase"/>
    <property type="match status" value="1"/>
</dbReference>
<name>A0ABQ1I8L5_9PROT</name>
<comment type="caution">
    <text evidence="2">The sequence shown here is derived from an EMBL/GenBank/DDBJ whole genome shotgun (WGS) entry which is preliminary data.</text>
</comment>
<evidence type="ECO:0000313" key="2">
    <source>
        <dbReference type="EMBL" id="GGB26308.1"/>
    </source>
</evidence>
<proteinExistence type="predicted"/>
<dbReference type="RefSeq" id="WP_188574450.1">
    <property type="nucleotide sequence ID" value="NZ_BMDZ01000003.1"/>
</dbReference>
<dbReference type="SUPFAM" id="SSF56219">
    <property type="entry name" value="DNase I-like"/>
    <property type="match status" value="1"/>
</dbReference>
<dbReference type="Pfam" id="PF03372">
    <property type="entry name" value="Exo_endo_phos"/>
    <property type="match status" value="1"/>
</dbReference>
<dbReference type="Proteomes" id="UP000603352">
    <property type="component" value="Unassembled WGS sequence"/>
</dbReference>
<dbReference type="EMBL" id="BMDZ01000003">
    <property type="protein sequence ID" value="GGB26308.1"/>
    <property type="molecule type" value="Genomic_DNA"/>
</dbReference>
<accession>A0ABQ1I8L5</accession>
<gene>
    <name evidence="2" type="ORF">GCM10011505_04400</name>
</gene>
<sequence length="220" mass="23974">MQSPALRILVWNLKRPDHRRLAAVADVVATQGVDLLIAQEACAWHKDALVDHLGGVAAFTPAFPRHDGWEGHLLWRRQPGTRQDGDGDAGPVQRGPVQRLALGGWPWPRVAQIFRLWPGGPVAAGVQLSHPPGAQRRQLAILAGHHPMLIAGDCNLVGRLRLPGYRDVTPATGSFRLGPVRLRLDRVLLRNDCGGVAVDHLPHQGLSDHDALLALQLRIS</sequence>
<protein>
    <recommendedName>
        <fullName evidence="1">Endonuclease/exonuclease/phosphatase domain-containing protein</fullName>
    </recommendedName>
</protein>
<reference evidence="3" key="1">
    <citation type="journal article" date="2019" name="Int. J. Syst. Evol. Microbiol.">
        <title>The Global Catalogue of Microorganisms (GCM) 10K type strain sequencing project: providing services to taxonomists for standard genome sequencing and annotation.</title>
        <authorList>
            <consortium name="The Broad Institute Genomics Platform"/>
            <consortium name="The Broad Institute Genome Sequencing Center for Infectious Disease"/>
            <person name="Wu L."/>
            <person name="Ma J."/>
        </authorList>
    </citation>
    <scope>NUCLEOTIDE SEQUENCE [LARGE SCALE GENOMIC DNA]</scope>
    <source>
        <strain evidence="3">CGMCC 1.10188</strain>
    </source>
</reference>
<organism evidence="2 3">
    <name type="scientific">Tistrella bauzanensis</name>
    <dbReference type="NCBI Taxonomy" id="657419"/>
    <lineage>
        <taxon>Bacteria</taxon>
        <taxon>Pseudomonadati</taxon>
        <taxon>Pseudomonadota</taxon>
        <taxon>Alphaproteobacteria</taxon>
        <taxon>Geminicoccales</taxon>
        <taxon>Geminicoccaceae</taxon>
        <taxon>Tistrella</taxon>
    </lineage>
</organism>
<keyword evidence="3" id="KW-1185">Reference proteome</keyword>
<dbReference type="InterPro" id="IPR005135">
    <property type="entry name" value="Endo/exonuclease/phosphatase"/>
</dbReference>
<dbReference type="InterPro" id="IPR036691">
    <property type="entry name" value="Endo/exonu/phosph_ase_sf"/>
</dbReference>